<keyword evidence="1" id="KW-0732">Signal</keyword>
<reference evidence="2" key="2">
    <citation type="journal article" date="2008" name="Genome Biol.">
        <title>Improved genome assembly and evidence-based global gene model set for the chordate Ciona intestinalis: new insight into intron and operon populations.</title>
        <authorList>
            <person name="Satou Y."/>
            <person name="Mineta K."/>
            <person name="Ogasawara M."/>
            <person name="Sasakura Y."/>
            <person name="Shoguchi E."/>
            <person name="Ueno K."/>
            <person name="Yamada L."/>
            <person name="Matsumoto J."/>
            <person name="Wasserscheid J."/>
            <person name="Dewar K."/>
            <person name="Wiley G.B."/>
            <person name="Macmil S.L."/>
            <person name="Roe B.A."/>
            <person name="Zeller R.W."/>
            <person name="Hastings K.E."/>
            <person name="Lemaire P."/>
            <person name="Lindquist E."/>
            <person name="Endo T."/>
            <person name="Hotta K."/>
            <person name="Inaba K."/>
        </authorList>
    </citation>
    <scope>NUCLEOTIDE SEQUENCE [LARGE SCALE GENOMIC DNA]</scope>
    <source>
        <strain evidence="2">wild type</strain>
    </source>
</reference>
<feature type="signal peptide" evidence="1">
    <location>
        <begin position="1"/>
        <end position="21"/>
    </location>
</feature>
<accession>H2XY25</accession>
<dbReference type="HOGENOM" id="CLU_3359371_0_0_1"/>
<keyword evidence="3" id="KW-1185">Reference proteome</keyword>
<dbReference type="Proteomes" id="UP000008144">
    <property type="component" value="Chromosome 14"/>
</dbReference>
<dbReference type="Ensembl" id="ENSCINT00000036760.1">
    <property type="protein sequence ID" value="ENSCINP00000034559.1"/>
    <property type="gene ID" value="ENSCING00000021445.1"/>
</dbReference>
<evidence type="ECO:0000313" key="2">
    <source>
        <dbReference type="Ensembl" id="ENSCINP00000034559.1"/>
    </source>
</evidence>
<reference evidence="3" key="1">
    <citation type="journal article" date="2002" name="Science">
        <title>The draft genome of Ciona intestinalis: insights into chordate and vertebrate origins.</title>
        <authorList>
            <person name="Dehal P."/>
            <person name="Satou Y."/>
            <person name="Campbell R.K."/>
            <person name="Chapman J."/>
            <person name="Degnan B."/>
            <person name="De Tomaso A."/>
            <person name="Davidson B."/>
            <person name="Di Gregorio A."/>
            <person name="Gelpke M."/>
            <person name="Goodstein D.M."/>
            <person name="Harafuji N."/>
            <person name="Hastings K.E."/>
            <person name="Ho I."/>
            <person name="Hotta K."/>
            <person name="Huang W."/>
            <person name="Kawashima T."/>
            <person name="Lemaire P."/>
            <person name="Martinez D."/>
            <person name="Meinertzhagen I.A."/>
            <person name="Necula S."/>
            <person name="Nonaka M."/>
            <person name="Putnam N."/>
            <person name="Rash S."/>
            <person name="Saiga H."/>
            <person name="Satake M."/>
            <person name="Terry A."/>
            <person name="Yamada L."/>
            <person name="Wang H.G."/>
            <person name="Awazu S."/>
            <person name="Azumi K."/>
            <person name="Boore J."/>
            <person name="Branno M."/>
            <person name="Chin-Bow S."/>
            <person name="DeSantis R."/>
            <person name="Doyle S."/>
            <person name="Francino P."/>
            <person name="Keys D.N."/>
            <person name="Haga S."/>
            <person name="Hayashi H."/>
            <person name="Hino K."/>
            <person name="Imai K.S."/>
            <person name="Inaba K."/>
            <person name="Kano S."/>
            <person name="Kobayashi K."/>
            <person name="Kobayashi M."/>
            <person name="Lee B.I."/>
            <person name="Makabe K.W."/>
            <person name="Manohar C."/>
            <person name="Matassi G."/>
            <person name="Medina M."/>
            <person name="Mochizuki Y."/>
            <person name="Mount S."/>
            <person name="Morishita T."/>
            <person name="Miura S."/>
            <person name="Nakayama A."/>
            <person name="Nishizaka S."/>
            <person name="Nomoto H."/>
            <person name="Ohta F."/>
            <person name="Oishi K."/>
            <person name="Rigoutsos I."/>
            <person name="Sano M."/>
            <person name="Sasaki A."/>
            <person name="Sasakura Y."/>
            <person name="Shoguchi E."/>
            <person name="Shin-i T."/>
            <person name="Spagnuolo A."/>
            <person name="Stainier D."/>
            <person name="Suzuki M.M."/>
            <person name="Tassy O."/>
            <person name="Takatori N."/>
            <person name="Tokuoka M."/>
            <person name="Yagi K."/>
            <person name="Yoshizaki F."/>
            <person name="Wada S."/>
            <person name="Zhang C."/>
            <person name="Hyatt P.D."/>
            <person name="Larimer F."/>
            <person name="Detter C."/>
            <person name="Doggett N."/>
            <person name="Glavina T."/>
            <person name="Hawkins T."/>
            <person name="Richardson P."/>
            <person name="Lucas S."/>
            <person name="Kohara Y."/>
            <person name="Levine M."/>
            <person name="Satoh N."/>
            <person name="Rokhsar D.S."/>
        </authorList>
    </citation>
    <scope>NUCLEOTIDE SEQUENCE [LARGE SCALE GENOMIC DNA]</scope>
</reference>
<dbReference type="InParanoid" id="H2XY25"/>
<sequence>MFAKIVFYVVAALLICTVVLATETTDTLNIQFDATT</sequence>
<reference evidence="2" key="4">
    <citation type="submission" date="2025-09" db="UniProtKB">
        <authorList>
            <consortium name="Ensembl"/>
        </authorList>
    </citation>
    <scope>IDENTIFICATION</scope>
</reference>
<feature type="chain" id="PRO_5003578231" evidence="1">
    <location>
        <begin position="22"/>
        <end position="36"/>
    </location>
</feature>
<dbReference type="AlphaFoldDB" id="H2XY25"/>
<protein>
    <submittedName>
        <fullName evidence="2">Uncharacterized protein</fullName>
    </submittedName>
</protein>
<proteinExistence type="predicted"/>
<evidence type="ECO:0000256" key="1">
    <source>
        <dbReference type="SAM" id="SignalP"/>
    </source>
</evidence>
<dbReference type="EMBL" id="EAAA01001262">
    <property type="status" value="NOT_ANNOTATED_CDS"/>
    <property type="molecule type" value="Genomic_DNA"/>
</dbReference>
<organism evidence="2 3">
    <name type="scientific">Ciona intestinalis</name>
    <name type="common">Transparent sea squirt</name>
    <name type="synonym">Ascidia intestinalis</name>
    <dbReference type="NCBI Taxonomy" id="7719"/>
    <lineage>
        <taxon>Eukaryota</taxon>
        <taxon>Metazoa</taxon>
        <taxon>Chordata</taxon>
        <taxon>Tunicata</taxon>
        <taxon>Ascidiacea</taxon>
        <taxon>Phlebobranchia</taxon>
        <taxon>Cionidae</taxon>
        <taxon>Ciona</taxon>
    </lineage>
</organism>
<name>H2XY25_CIOIN</name>
<evidence type="ECO:0000313" key="3">
    <source>
        <dbReference type="Proteomes" id="UP000008144"/>
    </source>
</evidence>
<reference evidence="2" key="3">
    <citation type="submission" date="2025-08" db="UniProtKB">
        <authorList>
            <consortium name="Ensembl"/>
        </authorList>
    </citation>
    <scope>IDENTIFICATION</scope>
</reference>